<gene>
    <name evidence="1" type="ORF">LARSCL_LOCUS9995</name>
</gene>
<evidence type="ECO:0000313" key="1">
    <source>
        <dbReference type="EMBL" id="CAL1278789.1"/>
    </source>
</evidence>
<sequence length="120" mass="13404">MDNFLKDDCLQRDNCPSCNEGIILPSYKSATSHRYERNPRMVDSCIVGLLVLDYQCSIRYSNKDCFLLLCGIGYEAICASDRKQAINNDPVIGFLIFKVSMGLASIEPIAILALYPVNCI</sequence>
<dbReference type="Proteomes" id="UP001497382">
    <property type="component" value="Unassembled WGS sequence"/>
</dbReference>
<organism evidence="1 2">
    <name type="scientific">Larinioides sclopetarius</name>
    <dbReference type="NCBI Taxonomy" id="280406"/>
    <lineage>
        <taxon>Eukaryota</taxon>
        <taxon>Metazoa</taxon>
        <taxon>Ecdysozoa</taxon>
        <taxon>Arthropoda</taxon>
        <taxon>Chelicerata</taxon>
        <taxon>Arachnida</taxon>
        <taxon>Araneae</taxon>
        <taxon>Araneomorphae</taxon>
        <taxon>Entelegynae</taxon>
        <taxon>Araneoidea</taxon>
        <taxon>Araneidae</taxon>
        <taxon>Larinioides</taxon>
    </lineage>
</organism>
<dbReference type="EMBL" id="CAXIEN010000116">
    <property type="protein sequence ID" value="CAL1278789.1"/>
    <property type="molecule type" value="Genomic_DNA"/>
</dbReference>
<keyword evidence="2" id="KW-1185">Reference proteome</keyword>
<protein>
    <submittedName>
        <fullName evidence="1">Uncharacterized protein</fullName>
    </submittedName>
</protein>
<proteinExistence type="predicted"/>
<reference evidence="1 2" key="1">
    <citation type="submission" date="2024-04" db="EMBL/GenBank/DDBJ databases">
        <authorList>
            <person name="Rising A."/>
            <person name="Reimegard J."/>
            <person name="Sonavane S."/>
            <person name="Akerstrom W."/>
            <person name="Nylinder S."/>
            <person name="Hedman E."/>
            <person name="Kallberg Y."/>
        </authorList>
    </citation>
    <scope>NUCLEOTIDE SEQUENCE [LARGE SCALE GENOMIC DNA]</scope>
</reference>
<comment type="caution">
    <text evidence="1">The sequence shown here is derived from an EMBL/GenBank/DDBJ whole genome shotgun (WGS) entry which is preliminary data.</text>
</comment>
<evidence type="ECO:0000313" key="2">
    <source>
        <dbReference type="Proteomes" id="UP001497382"/>
    </source>
</evidence>
<dbReference type="AlphaFoldDB" id="A0AAV2A5Y9"/>
<name>A0AAV2A5Y9_9ARAC</name>
<accession>A0AAV2A5Y9</accession>